<dbReference type="KEGG" id="cmk:103172107"/>
<sequence>MRKEWRSALLVGEGNFSYSAALCHSAEPGSLLVATCFQSEPEATGHEDTARNIARLLQAGAEVHFQVDCTRLQENPALKGRLFDRIIFNFPHCGRKAGVRRNRELLAKFFLSCADTLAADGSVTVALCSGQGGTAADLPMREWHNSWQVVALAAEGGLILTDVLPFDHTHCSGYTSTGYRSQEKSFRQQGALTHVFSRSLPHKRADPGVLEAEVEGERRSFLVPGELADKIDRNFLEKDSKHPVNVVKEQLLKELGRSLSVCELESECPLVARACPRSVAIDLEPEVGPDAVYFLRGAERLVRSERLDPGDSDRFPLPPGASEETESYRLRPSLTGHVAGVSRRPDFRPGTLYALSGEVFRKRPVAPLSLPAFHQLVLVGVPRDGGLCPSLLAGAIQCLTSLRGEVTVEPGAAGKRWDVCVRDELRPDVPELVVGSVTADRLGVAPSVTALNLDLLALWCYRIPDWRLLWTWDGRFLGGFVPPGPFSTFSLHPPCYTHDLSFWEPGPGPGPGRGWDELEFQALVRRASGEAVREVLLLERFLHAESGRASRCYRLLYQSCDRALSRQRALEIQLHLRQELQTTFRVVLR</sequence>
<dbReference type="CTD" id="91893"/>
<reference evidence="4" key="1">
    <citation type="journal article" date="2006" name="Science">
        <title>Ancient noncoding elements conserved in the human genome.</title>
        <authorList>
            <person name="Venkatesh B."/>
            <person name="Kirkness E.F."/>
            <person name="Loh Y.H."/>
            <person name="Halpern A.L."/>
            <person name="Lee A.P."/>
            <person name="Johnson J."/>
            <person name="Dandona N."/>
            <person name="Viswanathan L.D."/>
            <person name="Tay A."/>
            <person name="Venter J.C."/>
            <person name="Strausberg R.L."/>
            <person name="Brenner S."/>
        </authorList>
    </citation>
    <scope>NUCLEOTIDE SEQUENCE [LARGE SCALE GENOMIC DNA]</scope>
</reference>
<dbReference type="Gene3D" id="3.30.70.380">
    <property type="entry name" value="Ferrodoxin-fold anticodon-binding domain"/>
    <property type="match status" value="1"/>
</dbReference>
<accession>A0A4W3GP26</accession>
<dbReference type="SUPFAM" id="SSF54991">
    <property type="entry name" value="Anticodon-binding domain of PheRS"/>
    <property type="match status" value="1"/>
</dbReference>
<dbReference type="GeneID" id="103172107"/>
<dbReference type="InParanoid" id="A0A4W3GP26"/>
<reference evidence="3" key="5">
    <citation type="submission" date="2025-09" db="UniProtKB">
        <authorList>
            <consortium name="Ensembl"/>
        </authorList>
    </citation>
    <scope>IDENTIFICATION</scope>
</reference>
<name>A0A4W3GP26_CALMI</name>
<dbReference type="PANTHER" id="PTHR11538:SF26">
    <property type="entry name" value="FERREDOXIN-FOLD ANTICODON-BINDING DOMAIN-CONTAINING PROTEIN 1"/>
    <property type="match status" value="1"/>
</dbReference>
<dbReference type="InterPro" id="IPR019446">
    <property type="entry name" value="BMT5-like"/>
</dbReference>
<dbReference type="PROSITE" id="PS51447">
    <property type="entry name" value="FDX_ACB"/>
    <property type="match status" value="1"/>
</dbReference>
<dbReference type="GO" id="GO:0070475">
    <property type="term" value="P:rRNA base methylation"/>
    <property type="evidence" value="ECO:0007669"/>
    <property type="project" value="InterPro"/>
</dbReference>
<dbReference type="OMA" id="IRFGVDC"/>
<dbReference type="InterPro" id="IPR036690">
    <property type="entry name" value="Fdx_antiC-bd_sf"/>
</dbReference>
<dbReference type="FunFam" id="3.40.50.150:FF:000361">
    <property type="entry name" value="Ferredoxin-fold anticodon-binding domain-containing protein 1 homolog"/>
    <property type="match status" value="1"/>
</dbReference>
<dbReference type="AlphaFoldDB" id="A0A4W3GP26"/>
<evidence type="ECO:0000256" key="1">
    <source>
        <dbReference type="SAM" id="MobiDB-lite"/>
    </source>
</evidence>
<feature type="domain" description="FDX-ACB" evidence="2">
    <location>
        <begin position="491"/>
        <end position="589"/>
    </location>
</feature>
<dbReference type="GeneTree" id="ENSGT00940000160701"/>
<dbReference type="Proteomes" id="UP000314986">
    <property type="component" value="Unassembled WGS sequence"/>
</dbReference>
<dbReference type="Ensembl" id="ENSCMIT00000005088.1">
    <property type="protein sequence ID" value="ENSCMIP00000004907.1"/>
    <property type="gene ID" value="ENSCMIG00000002918.1"/>
</dbReference>
<dbReference type="Pfam" id="PF10354">
    <property type="entry name" value="BMT5-like"/>
    <property type="match status" value="1"/>
</dbReference>
<reference evidence="3" key="4">
    <citation type="submission" date="2025-08" db="UniProtKB">
        <authorList>
            <consortium name="Ensembl"/>
        </authorList>
    </citation>
    <scope>IDENTIFICATION</scope>
</reference>
<dbReference type="STRING" id="7868.ENSCMIP00000004907"/>
<keyword evidence="4" id="KW-1185">Reference proteome</keyword>
<evidence type="ECO:0000313" key="3">
    <source>
        <dbReference type="Ensembl" id="ENSCMIP00000004907.1"/>
    </source>
</evidence>
<reference evidence="4" key="3">
    <citation type="journal article" date="2014" name="Nature">
        <title>Elephant shark genome provides unique insights into gnathostome evolution.</title>
        <authorList>
            <consortium name="International Elephant Shark Genome Sequencing Consortium"/>
            <person name="Venkatesh B."/>
            <person name="Lee A.P."/>
            <person name="Ravi V."/>
            <person name="Maurya A.K."/>
            <person name="Lian M.M."/>
            <person name="Swann J.B."/>
            <person name="Ohta Y."/>
            <person name="Flajnik M.F."/>
            <person name="Sutoh Y."/>
            <person name="Kasahara M."/>
            <person name="Hoon S."/>
            <person name="Gangu V."/>
            <person name="Roy S.W."/>
            <person name="Irimia M."/>
            <person name="Korzh V."/>
            <person name="Kondrychyn I."/>
            <person name="Lim Z.W."/>
            <person name="Tay B.H."/>
            <person name="Tohari S."/>
            <person name="Kong K.W."/>
            <person name="Ho S."/>
            <person name="Lorente-Galdos B."/>
            <person name="Quilez J."/>
            <person name="Marques-Bonet T."/>
            <person name="Raney B.J."/>
            <person name="Ingham P.W."/>
            <person name="Tay A."/>
            <person name="Hillier L.W."/>
            <person name="Minx P."/>
            <person name="Boehm T."/>
            <person name="Wilson R.K."/>
            <person name="Brenner S."/>
            <person name="Warren W.C."/>
        </authorList>
    </citation>
    <scope>NUCLEOTIDE SEQUENCE [LARGE SCALE GENOMIC DNA]</scope>
</reference>
<dbReference type="InterPro" id="IPR005121">
    <property type="entry name" value="Fdx_antiC-bd"/>
</dbReference>
<reference evidence="4" key="2">
    <citation type="journal article" date="2007" name="PLoS Biol.">
        <title>Survey sequencing and comparative analysis of the elephant shark (Callorhinchus milii) genome.</title>
        <authorList>
            <person name="Venkatesh B."/>
            <person name="Kirkness E.F."/>
            <person name="Loh Y.H."/>
            <person name="Halpern A.L."/>
            <person name="Lee A.P."/>
            <person name="Johnson J."/>
            <person name="Dandona N."/>
            <person name="Viswanathan L.D."/>
            <person name="Tay A."/>
            <person name="Venter J.C."/>
            <person name="Strausberg R.L."/>
            <person name="Brenner S."/>
        </authorList>
    </citation>
    <scope>NUCLEOTIDE SEQUENCE [LARGE SCALE GENOMIC DNA]</scope>
</reference>
<feature type="region of interest" description="Disordered" evidence="1">
    <location>
        <begin position="307"/>
        <end position="326"/>
    </location>
</feature>
<gene>
    <name evidence="3" type="primary">fdxacb1</name>
</gene>
<dbReference type="PANTHER" id="PTHR11538">
    <property type="entry name" value="PHENYLALANYL-TRNA SYNTHETASE"/>
    <property type="match status" value="1"/>
</dbReference>
<organism evidence="3 4">
    <name type="scientific">Callorhinchus milii</name>
    <name type="common">Ghost shark</name>
    <dbReference type="NCBI Taxonomy" id="7868"/>
    <lineage>
        <taxon>Eukaryota</taxon>
        <taxon>Metazoa</taxon>
        <taxon>Chordata</taxon>
        <taxon>Craniata</taxon>
        <taxon>Vertebrata</taxon>
        <taxon>Chondrichthyes</taxon>
        <taxon>Holocephali</taxon>
        <taxon>Chimaeriformes</taxon>
        <taxon>Callorhinchidae</taxon>
        <taxon>Callorhinchus</taxon>
    </lineage>
</organism>
<dbReference type="GO" id="GO:0005737">
    <property type="term" value="C:cytoplasm"/>
    <property type="evidence" value="ECO:0007669"/>
    <property type="project" value="TreeGrafter"/>
</dbReference>
<evidence type="ECO:0000313" key="4">
    <source>
        <dbReference type="Proteomes" id="UP000314986"/>
    </source>
</evidence>
<evidence type="ECO:0000259" key="2">
    <source>
        <dbReference type="PROSITE" id="PS51447"/>
    </source>
</evidence>
<protein>
    <submittedName>
        <fullName evidence="3">Ferredoxin-fold anticodon binding domain containing 1</fullName>
    </submittedName>
</protein>
<proteinExistence type="predicted"/>
<dbReference type="OrthoDB" id="273345at2759"/>
<dbReference type="SMART" id="SM00896">
    <property type="entry name" value="FDX-ACB"/>
    <property type="match status" value="1"/>
</dbReference>
<dbReference type="GO" id="GO:0070042">
    <property type="term" value="F:rRNA (uridine-N3-)-methyltransferase activity"/>
    <property type="evidence" value="ECO:0007669"/>
    <property type="project" value="InterPro"/>
</dbReference>